<dbReference type="Ensembl" id="ENSOKIT00005062414.1">
    <property type="protein sequence ID" value="ENSOKIP00005058721.1"/>
    <property type="gene ID" value="ENSOKIG00005025144.1"/>
</dbReference>
<feature type="compositionally biased region" description="Low complexity" evidence="1">
    <location>
        <begin position="287"/>
        <end position="315"/>
    </location>
</feature>
<reference evidence="3" key="2">
    <citation type="submission" date="2025-09" db="UniProtKB">
        <authorList>
            <consortium name="Ensembl"/>
        </authorList>
    </citation>
    <scope>IDENTIFICATION</scope>
</reference>
<keyword evidence="2" id="KW-1133">Transmembrane helix</keyword>
<keyword evidence="2" id="KW-0472">Membrane</keyword>
<evidence type="ECO:0000313" key="3">
    <source>
        <dbReference type="Ensembl" id="ENSOKIP00005058721.1"/>
    </source>
</evidence>
<keyword evidence="2" id="KW-0812">Transmembrane</keyword>
<dbReference type="AlphaFoldDB" id="A0A8C7MJP8"/>
<gene>
    <name evidence="3" type="primary">LOC116362186</name>
</gene>
<feature type="transmembrane region" description="Helical" evidence="2">
    <location>
        <begin position="60"/>
        <end position="78"/>
    </location>
</feature>
<proteinExistence type="predicted"/>
<feature type="region of interest" description="Disordered" evidence="1">
    <location>
        <begin position="286"/>
        <end position="321"/>
    </location>
</feature>
<protein>
    <submittedName>
        <fullName evidence="3">Methylsterol monooxygenase 1</fullName>
    </submittedName>
</protein>
<dbReference type="GeneTree" id="ENSGT00940000158012"/>
<reference evidence="3" key="1">
    <citation type="submission" date="2025-08" db="UniProtKB">
        <authorList>
            <consortium name="Ensembl"/>
        </authorList>
    </citation>
    <scope>IDENTIFICATION</scope>
</reference>
<keyword evidence="4" id="KW-1185">Reference proteome</keyword>
<organism evidence="3 4">
    <name type="scientific">Oncorhynchus kisutch</name>
    <name type="common">Coho salmon</name>
    <name type="synonym">Salmo kisutch</name>
    <dbReference type="NCBI Taxonomy" id="8019"/>
    <lineage>
        <taxon>Eukaryota</taxon>
        <taxon>Metazoa</taxon>
        <taxon>Chordata</taxon>
        <taxon>Craniata</taxon>
        <taxon>Vertebrata</taxon>
        <taxon>Euteleostomi</taxon>
        <taxon>Actinopterygii</taxon>
        <taxon>Neopterygii</taxon>
        <taxon>Teleostei</taxon>
        <taxon>Protacanthopterygii</taxon>
        <taxon>Salmoniformes</taxon>
        <taxon>Salmonidae</taxon>
        <taxon>Salmoninae</taxon>
        <taxon>Oncorhynchus</taxon>
    </lineage>
</organism>
<evidence type="ECO:0000313" key="4">
    <source>
        <dbReference type="Proteomes" id="UP000694557"/>
    </source>
</evidence>
<dbReference type="Proteomes" id="UP000694557">
    <property type="component" value="Unassembled WGS sequence"/>
</dbReference>
<evidence type="ECO:0000256" key="1">
    <source>
        <dbReference type="SAM" id="MobiDB-lite"/>
    </source>
</evidence>
<name>A0A8C7MJP8_ONCKI</name>
<sequence length="437" mass="50577">MEVNSTATILSSAFLAVEYVDAVLPDNPLQPSLQYAWGYVNENYTKFQIATWGSLIVHEAIYFLFCLPGFLFQFLPFMQKYKIQQDKPETWEKQWRCFKMLLFNHFCIQLPMICGTYHFTEFFSIPYDWDSMPRWYDPTHTTSPTTATACHDGTTQHTHNLPYNWDSMPRWYDPTHTTSPTTGTACHDGTTQHTQPPLRLGQHATMVRPNTHTTSPTTVTACHDGTTQHTHNLPYDWDSMPRWYDPKHTHTHNLPYDWDSMPRWYDPTHTQPPLRLGQHATMVQPNTHTTSPTTGTACRDGTTQHTHTTSPSTGTACHDGTTQHTHNLPYDWDSMPRWYDPTHTQPPLRLGQHAAMVRPNTHTQPPLRLGQHATMVRPNTHTTSPTTGTACHDGTTQHTHNLPYDWDSMPRWYNPTHTHTHTHTHNLSYDWDSMPRW</sequence>
<evidence type="ECO:0000256" key="2">
    <source>
        <dbReference type="SAM" id="Phobius"/>
    </source>
</evidence>
<accession>A0A8C7MJP8</accession>